<protein>
    <submittedName>
        <fullName evidence="2">NUDIX domain-containing protein</fullName>
    </submittedName>
</protein>
<proteinExistence type="predicted"/>
<name>A0A387BA42_9MICO</name>
<evidence type="ECO:0000259" key="1">
    <source>
        <dbReference type="PROSITE" id="PS51462"/>
    </source>
</evidence>
<dbReference type="EMBL" id="CP032630">
    <property type="protein sequence ID" value="AYF99233.1"/>
    <property type="molecule type" value="Genomic_DNA"/>
</dbReference>
<dbReference type="AlphaFoldDB" id="A0A387BA42"/>
<dbReference type="InterPro" id="IPR015797">
    <property type="entry name" value="NUDIX_hydrolase-like_dom_sf"/>
</dbReference>
<dbReference type="Pfam" id="PF00293">
    <property type="entry name" value="NUDIX"/>
    <property type="match status" value="1"/>
</dbReference>
<dbReference type="KEGG" id="lyd:D7I47_13850"/>
<evidence type="ECO:0000313" key="2">
    <source>
        <dbReference type="EMBL" id="AYF99233.1"/>
    </source>
</evidence>
<dbReference type="Gene3D" id="3.90.79.10">
    <property type="entry name" value="Nucleoside Triphosphate Pyrophosphohydrolase"/>
    <property type="match status" value="1"/>
</dbReference>
<keyword evidence="3" id="KW-1185">Reference proteome</keyword>
<feature type="domain" description="Nudix hydrolase" evidence="1">
    <location>
        <begin position="30"/>
        <end position="158"/>
    </location>
</feature>
<organism evidence="2 3">
    <name type="scientific">Protaetiibacter intestinalis</name>
    <dbReference type="NCBI Taxonomy" id="2419774"/>
    <lineage>
        <taxon>Bacteria</taxon>
        <taxon>Bacillati</taxon>
        <taxon>Actinomycetota</taxon>
        <taxon>Actinomycetes</taxon>
        <taxon>Micrococcales</taxon>
        <taxon>Microbacteriaceae</taxon>
        <taxon>Protaetiibacter</taxon>
    </lineage>
</organism>
<dbReference type="PROSITE" id="PS51462">
    <property type="entry name" value="NUDIX"/>
    <property type="match status" value="1"/>
</dbReference>
<dbReference type="OrthoDB" id="3404294at2"/>
<dbReference type="InterPro" id="IPR000086">
    <property type="entry name" value="NUDIX_hydrolase_dom"/>
</dbReference>
<sequence>MTRAPHDPRARRAHGPGDAWVDGPQGRYWGRFGAAGLLLAHPEAGVLLQLRAEWSHLGGTWGIPGGARHDEHESAVAGALREADEEAGVPSELVAVLGESVWDLGYWSYTTVYGRALEFFEPVIGDAESVSLRWVAFDEVERLPLHPGLEAGWPAGRTALAELDPELAAAIRR</sequence>
<gene>
    <name evidence="2" type="ORF">D7I47_13850</name>
</gene>
<dbReference type="SUPFAM" id="SSF55811">
    <property type="entry name" value="Nudix"/>
    <property type="match status" value="1"/>
</dbReference>
<dbReference type="Proteomes" id="UP000278886">
    <property type="component" value="Chromosome"/>
</dbReference>
<dbReference type="RefSeq" id="WP_120763602.1">
    <property type="nucleotide sequence ID" value="NZ_CP032630.1"/>
</dbReference>
<reference evidence="3" key="1">
    <citation type="submission" date="2018-09" db="EMBL/GenBank/DDBJ databases">
        <title>Genome sequencing of strain 2DFWR-13.</title>
        <authorList>
            <person name="Heo J."/>
            <person name="Kim S.-J."/>
            <person name="Kwon S.-W."/>
        </authorList>
    </citation>
    <scope>NUCLEOTIDE SEQUENCE [LARGE SCALE GENOMIC DNA]</scope>
    <source>
        <strain evidence="3">2DFWR-13</strain>
    </source>
</reference>
<accession>A0A387BA42</accession>
<evidence type="ECO:0000313" key="3">
    <source>
        <dbReference type="Proteomes" id="UP000278886"/>
    </source>
</evidence>